<gene>
    <name evidence="1" type="ORF">SAMN05216167_11520</name>
</gene>
<dbReference type="AlphaFoldDB" id="A0A1I2B8S2"/>
<evidence type="ECO:0000313" key="2">
    <source>
        <dbReference type="Proteomes" id="UP000198598"/>
    </source>
</evidence>
<sequence length="40" mass="4471">MIYKIIVMTTLDSGVLWTCERVIITQIHPPLATVVGILKC</sequence>
<protein>
    <submittedName>
        <fullName evidence="1">Uncharacterized protein</fullName>
    </submittedName>
</protein>
<dbReference type="Proteomes" id="UP000198598">
    <property type="component" value="Unassembled WGS sequence"/>
</dbReference>
<evidence type="ECO:0000313" key="1">
    <source>
        <dbReference type="EMBL" id="SFE52298.1"/>
    </source>
</evidence>
<name>A0A1I2B8S2_9BACT</name>
<dbReference type="STRING" id="662367.SAMN05216167_11520"/>
<keyword evidence="2" id="KW-1185">Reference proteome</keyword>
<proteinExistence type="predicted"/>
<organism evidence="1 2">
    <name type="scientific">Spirosoma endophyticum</name>
    <dbReference type="NCBI Taxonomy" id="662367"/>
    <lineage>
        <taxon>Bacteria</taxon>
        <taxon>Pseudomonadati</taxon>
        <taxon>Bacteroidota</taxon>
        <taxon>Cytophagia</taxon>
        <taxon>Cytophagales</taxon>
        <taxon>Cytophagaceae</taxon>
        <taxon>Spirosoma</taxon>
    </lineage>
</organism>
<reference evidence="1 2" key="1">
    <citation type="submission" date="2016-10" db="EMBL/GenBank/DDBJ databases">
        <authorList>
            <person name="de Groot N.N."/>
        </authorList>
    </citation>
    <scope>NUCLEOTIDE SEQUENCE [LARGE SCALE GENOMIC DNA]</scope>
    <source>
        <strain evidence="1 2">DSM 26130</strain>
    </source>
</reference>
<accession>A0A1I2B8S2</accession>
<dbReference type="EMBL" id="FOLQ01000015">
    <property type="protein sequence ID" value="SFE52298.1"/>
    <property type="molecule type" value="Genomic_DNA"/>
</dbReference>